<dbReference type="InterPro" id="IPR012677">
    <property type="entry name" value="Nucleotide-bd_a/b_plait_sf"/>
</dbReference>
<feature type="region of interest" description="Disordered" evidence="7">
    <location>
        <begin position="72"/>
        <end position="133"/>
    </location>
</feature>
<evidence type="ECO:0000256" key="7">
    <source>
        <dbReference type="SAM" id="MobiDB-lite"/>
    </source>
</evidence>
<evidence type="ECO:0000256" key="4">
    <source>
        <dbReference type="ARBA" id="ARBA00023187"/>
    </source>
</evidence>
<dbReference type="Proteomes" id="UP000077069">
    <property type="component" value="Unassembled WGS sequence"/>
</dbReference>
<dbReference type="EMBL" id="KV441563">
    <property type="protein sequence ID" value="OAF98984.1"/>
    <property type="molecule type" value="Genomic_DNA"/>
</dbReference>
<gene>
    <name evidence="9" type="ORF">CC84DRAFT_1169709</name>
</gene>
<dbReference type="SUPFAM" id="SSF54928">
    <property type="entry name" value="RNA-binding domain, RBD"/>
    <property type="match status" value="2"/>
</dbReference>
<dbReference type="GO" id="GO:0006397">
    <property type="term" value="P:mRNA processing"/>
    <property type="evidence" value="ECO:0007669"/>
    <property type="project" value="UniProtKB-KW"/>
</dbReference>
<dbReference type="InterPro" id="IPR051106">
    <property type="entry name" value="RNA-bind/splicing_reg"/>
</dbReference>
<evidence type="ECO:0000313" key="10">
    <source>
        <dbReference type="Proteomes" id="UP000077069"/>
    </source>
</evidence>
<feature type="domain" description="RRM" evidence="8">
    <location>
        <begin position="140"/>
        <end position="217"/>
    </location>
</feature>
<keyword evidence="10" id="KW-1185">Reference proteome</keyword>
<evidence type="ECO:0000259" key="8">
    <source>
        <dbReference type="PROSITE" id="PS50102"/>
    </source>
</evidence>
<keyword evidence="3 6" id="KW-0694">RNA-binding</keyword>
<sequence length="326" mass="36399">MFLLRRTAARAIASTPSSAVFVTPRSFSSLTPTAFRAKKQQWTVSAFQKRFLSEDPHKVATTDAEAKKVEAEEGFAQTAAEAPVEQDLTPAQEEAQAPPTDAENTVGADALKQAAEPRSGRGPPREKPRVARERNMVPNKVVYVGNLYYEVTADQLKRVFSRFGEIENVRLIYDNRGLSRGFGYVEFKDEAAAGAACENLDMQVFEGRNLVVQYHSPKENSRTRTSTGDIVPNPPSKTLFIGNMSFEMSDKDLNDLFRDIRNVMDVRVAIDRRTGQPRGFAHADFIDTASATRAKEVLQEKIIYGRQLRVDFSKSGSNNQRDGERK</sequence>
<dbReference type="PROSITE" id="PS50102">
    <property type="entry name" value="RRM"/>
    <property type="match status" value="2"/>
</dbReference>
<keyword evidence="2" id="KW-0507">mRNA processing</keyword>
<dbReference type="SMART" id="SM00360">
    <property type="entry name" value="RRM"/>
    <property type="match status" value="2"/>
</dbReference>
<dbReference type="InParanoid" id="A0A177BUL6"/>
<dbReference type="Pfam" id="PF00076">
    <property type="entry name" value="RRM_1"/>
    <property type="match status" value="2"/>
</dbReference>
<dbReference type="Gene3D" id="3.30.70.330">
    <property type="match status" value="2"/>
</dbReference>
<comment type="subcellular location">
    <subcellularLocation>
        <location evidence="1">Nucleus</location>
    </subcellularLocation>
</comment>
<proteinExistence type="predicted"/>
<evidence type="ECO:0000256" key="1">
    <source>
        <dbReference type="ARBA" id="ARBA00004123"/>
    </source>
</evidence>
<dbReference type="PANTHER" id="PTHR48028:SF4">
    <property type="entry name" value="SC35-LIKE SPLICING FACTOR"/>
    <property type="match status" value="1"/>
</dbReference>
<feature type="compositionally biased region" description="Basic and acidic residues" evidence="7">
    <location>
        <begin position="123"/>
        <end position="133"/>
    </location>
</feature>
<keyword evidence="4" id="KW-0508">mRNA splicing</keyword>
<reference evidence="9 10" key="1">
    <citation type="submission" date="2016-05" db="EMBL/GenBank/DDBJ databases">
        <title>Comparative analysis of secretome profiles of manganese(II)-oxidizing ascomycete fungi.</title>
        <authorList>
            <consortium name="DOE Joint Genome Institute"/>
            <person name="Zeiner C.A."/>
            <person name="Purvine S.O."/>
            <person name="Zink E.M."/>
            <person name="Wu S."/>
            <person name="Pasa-Tolic L."/>
            <person name="Chaput D.L."/>
            <person name="Haridas S."/>
            <person name="Grigoriev I.V."/>
            <person name="Santelli C.M."/>
            <person name="Hansel C.M."/>
        </authorList>
    </citation>
    <scope>NUCLEOTIDE SEQUENCE [LARGE SCALE GENOMIC DNA]</scope>
    <source>
        <strain evidence="9 10">AP3s5-JAC2a</strain>
    </source>
</reference>
<dbReference type="GO" id="GO:0003723">
    <property type="term" value="F:RNA binding"/>
    <property type="evidence" value="ECO:0007669"/>
    <property type="project" value="UniProtKB-UniRule"/>
</dbReference>
<name>A0A177BUL6_9PLEO</name>
<dbReference type="AlphaFoldDB" id="A0A177BUL6"/>
<organism evidence="9 10">
    <name type="scientific">Paraphaeosphaeria sporulosa</name>
    <dbReference type="NCBI Taxonomy" id="1460663"/>
    <lineage>
        <taxon>Eukaryota</taxon>
        <taxon>Fungi</taxon>
        <taxon>Dikarya</taxon>
        <taxon>Ascomycota</taxon>
        <taxon>Pezizomycotina</taxon>
        <taxon>Dothideomycetes</taxon>
        <taxon>Pleosporomycetidae</taxon>
        <taxon>Pleosporales</taxon>
        <taxon>Massarineae</taxon>
        <taxon>Didymosphaeriaceae</taxon>
        <taxon>Paraphaeosphaeria</taxon>
    </lineage>
</organism>
<protein>
    <submittedName>
        <fullName evidence="9">RNA-binding domain-containing protein</fullName>
    </submittedName>
</protein>
<evidence type="ECO:0000313" key="9">
    <source>
        <dbReference type="EMBL" id="OAF98984.1"/>
    </source>
</evidence>
<dbReference type="InterPro" id="IPR000504">
    <property type="entry name" value="RRM_dom"/>
</dbReference>
<dbReference type="PANTHER" id="PTHR48028">
    <property type="entry name" value="GLYCINE-RICH RNA-BINDING PROTEIN RZ1A"/>
    <property type="match status" value="1"/>
</dbReference>
<evidence type="ECO:0000256" key="2">
    <source>
        <dbReference type="ARBA" id="ARBA00022664"/>
    </source>
</evidence>
<evidence type="ECO:0000256" key="5">
    <source>
        <dbReference type="ARBA" id="ARBA00023242"/>
    </source>
</evidence>
<feature type="domain" description="RRM" evidence="8">
    <location>
        <begin position="237"/>
        <end position="315"/>
    </location>
</feature>
<dbReference type="RefSeq" id="XP_018029350.1">
    <property type="nucleotide sequence ID" value="XM_018179732.1"/>
</dbReference>
<dbReference type="GO" id="GO:0005634">
    <property type="term" value="C:nucleus"/>
    <property type="evidence" value="ECO:0007669"/>
    <property type="project" value="UniProtKB-SubCell"/>
</dbReference>
<dbReference type="GO" id="GO:0008380">
    <property type="term" value="P:RNA splicing"/>
    <property type="evidence" value="ECO:0007669"/>
    <property type="project" value="UniProtKB-KW"/>
</dbReference>
<keyword evidence="5" id="KW-0539">Nucleus</keyword>
<evidence type="ECO:0000256" key="6">
    <source>
        <dbReference type="PROSITE-ProRule" id="PRU00176"/>
    </source>
</evidence>
<accession>A0A177BUL6</accession>
<dbReference type="CDD" id="cd00590">
    <property type="entry name" value="RRM_SF"/>
    <property type="match status" value="1"/>
</dbReference>
<evidence type="ECO:0000256" key="3">
    <source>
        <dbReference type="ARBA" id="ARBA00022884"/>
    </source>
</evidence>
<dbReference type="OrthoDB" id="6730379at2759"/>
<dbReference type="GeneID" id="28763218"/>
<dbReference type="STRING" id="1460663.A0A177BUL6"/>
<dbReference type="InterPro" id="IPR035979">
    <property type="entry name" value="RBD_domain_sf"/>
</dbReference>